<feature type="transmembrane region" description="Helical" evidence="6">
    <location>
        <begin position="177"/>
        <end position="203"/>
    </location>
</feature>
<proteinExistence type="predicted"/>
<evidence type="ECO:0000256" key="5">
    <source>
        <dbReference type="SAM" id="MobiDB-lite"/>
    </source>
</evidence>
<evidence type="ECO:0000256" key="3">
    <source>
        <dbReference type="ARBA" id="ARBA00022989"/>
    </source>
</evidence>
<evidence type="ECO:0000256" key="4">
    <source>
        <dbReference type="ARBA" id="ARBA00023136"/>
    </source>
</evidence>
<feature type="region of interest" description="Disordered" evidence="5">
    <location>
        <begin position="1"/>
        <end position="34"/>
    </location>
</feature>
<organism evidence="7 8">
    <name type="scientific">Pseudokineococcus marinus</name>
    <dbReference type="NCBI Taxonomy" id="351215"/>
    <lineage>
        <taxon>Bacteria</taxon>
        <taxon>Bacillati</taxon>
        <taxon>Actinomycetota</taxon>
        <taxon>Actinomycetes</taxon>
        <taxon>Kineosporiales</taxon>
        <taxon>Kineosporiaceae</taxon>
        <taxon>Pseudokineococcus</taxon>
    </lineage>
</organism>
<evidence type="ECO:0000313" key="7">
    <source>
        <dbReference type="EMBL" id="NNH23598.1"/>
    </source>
</evidence>
<feature type="compositionally biased region" description="Pro residues" evidence="5">
    <location>
        <begin position="14"/>
        <end position="26"/>
    </location>
</feature>
<evidence type="ECO:0000256" key="2">
    <source>
        <dbReference type="ARBA" id="ARBA00022692"/>
    </source>
</evidence>
<feature type="transmembrane region" description="Helical" evidence="6">
    <location>
        <begin position="147"/>
        <end position="171"/>
    </location>
</feature>
<protein>
    <submittedName>
        <fullName evidence="7">APC family permease</fullName>
    </submittedName>
</protein>
<gene>
    <name evidence="7" type="ORF">HLB09_10965</name>
</gene>
<accession>A0A849C1N7</accession>
<name>A0A849C1N7_9ACTN</name>
<dbReference type="InterPro" id="IPR053153">
    <property type="entry name" value="APC_K+_Transporter"/>
</dbReference>
<feature type="region of interest" description="Disordered" evidence="5">
    <location>
        <begin position="692"/>
        <end position="737"/>
    </location>
</feature>
<feature type="compositionally biased region" description="Basic residues" evidence="5">
    <location>
        <begin position="1"/>
        <end position="10"/>
    </location>
</feature>
<dbReference type="EMBL" id="JABEMA010000166">
    <property type="protein sequence ID" value="NNH23598.1"/>
    <property type="molecule type" value="Genomic_DNA"/>
</dbReference>
<dbReference type="Gene3D" id="1.20.1740.10">
    <property type="entry name" value="Amino acid/polyamine transporter I"/>
    <property type="match status" value="1"/>
</dbReference>
<dbReference type="Pfam" id="PF13520">
    <property type="entry name" value="AA_permease_2"/>
    <property type="match status" value="1"/>
</dbReference>
<keyword evidence="4 6" id="KW-0472">Membrane</keyword>
<feature type="compositionally biased region" description="Basic and acidic residues" evidence="5">
    <location>
        <begin position="696"/>
        <end position="708"/>
    </location>
</feature>
<feature type="transmembrane region" description="Helical" evidence="6">
    <location>
        <begin position="102"/>
        <end position="126"/>
    </location>
</feature>
<keyword evidence="3 6" id="KW-1133">Transmembrane helix</keyword>
<dbReference type="GO" id="GO:0016020">
    <property type="term" value="C:membrane"/>
    <property type="evidence" value="ECO:0007669"/>
    <property type="project" value="UniProtKB-SubCell"/>
</dbReference>
<dbReference type="InterPro" id="IPR002293">
    <property type="entry name" value="AA/rel_permease1"/>
</dbReference>
<dbReference type="AlphaFoldDB" id="A0A849C1N7"/>
<dbReference type="PANTHER" id="PTHR47704">
    <property type="entry name" value="POTASSIUM TRANSPORTER KIMA"/>
    <property type="match status" value="1"/>
</dbReference>
<evidence type="ECO:0000256" key="1">
    <source>
        <dbReference type="ARBA" id="ARBA00004141"/>
    </source>
</evidence>
<feature type="transmembrane region" description="Helical" evidence="6">
    <location>
        <begin position="513"/>
        <end position="531"/>
    </location>
</feature>
<feature type="transmembrane region" description="Helical" evidence="6">
    <location>
        <begin position="215"/>
        <end position="235"/>
    </location>
</feature>
<feature type="transmembrane region" description="Helical" evidence="6">
    <location>
        <begin position="306"/>
        <end position="327"/>
    </location>
</feature>
<feature type="transmembrane region" description="Helical" evidence="6">
    <location>
        <begin position="418"/>
        <end position="440"/>
    </location>
</feature>
<reference evidence="7 8" key="1">
    <citation type="submission" date="2020-05" db="EMBL/GenBank/DDBJ databases">
        <title>MicrobeNet Type strains.</title>
        <authorList>
            <person name="Nicholson A.C."/>
        </authorList>
    </citation>
    <scope>NUCLEOTIDE SEQUENCE [LARGE SCALE GENOMIC DNA]</scope>
    <source>
        <strain evidence="7 8">JCM 14547</strain>
    </source>
</reference>
<dbReference type="GO" id="GO:0022857">
    <property type="term" value="F:transmembrane transporter activity"/>
    <property type="evidence" value="ECO:0007669"/>
    <property type="project" value="InterPro"/>
</dbReference>
<keyword evidence="8" id="KW-1185">Reference proteome</keyword>
<feature type="transmembrane region" description="Helical" evidence="6">
    <location>
        <begin position="370"/>
        <end position="397"/>
    </location>
</feature>
<dbReference type="PANTHER" id="PTHR47704:SF1">
    <property type="entry name" value="POTASSIUM TRANSPORTER KIMA"/>
    <property type="match status" value="1"/>
</dbReference>
<feature type="transmembrane region" description="Helical" evidence="6">
    <location>
        <begin position="489"/>
        <end position="507"/>
    </location>
</feature>
<sequence>MTTKCTRRTLLRPAPAPPRAPPPPGPSRGGAGRCPAAPTIGAVQSIADGAKRLVLGRPFRSDRLSHTLLPKRVALPVFASDALSSVAYAPDEIFLTLAIAGISSYVLSPWIGVAVVVVMVVVIASYRQNVHAYPSGGGDYEVATTNLGRGAGLVVASALLVDYVLTVAVSISSGAQYAASALPFLAGHETSLAVVLVLLLMGINLRGVRESGRAFAVPTYVFVVSVLGMCAWGFVRAASGDLPVVDSAELELVAEPGYEEGLTGVVGAFLVLRAFSSGCAALTGVEAISNGVPAFRKPKSRNAATTLALLGALAITMLLSVIALANLTGLRFAELPATQLLRDGVPVGEDYQQDPVIGQLARAVFDSAPFAFFVVTAATGLILVLAANTAFNGFPVLGSILARDGLLPRQLHTRGDRLAFSNGIILLAGAAIVLVVAFDAQVTRLIQLYIVGVFVSFTLSQLGMVKHWNRHLRTETDPAARGRMLRSRAINTVGLGLTGVVLVIVLATKFTRGAWIAILAMAVLFVLMRGVRTHYARVAAELELAEGSDVPRVLPSRVHAIVLVSKLHLPTLRALAYARASRPSVLEAVTVVVDPAETRSLQRAWDSRGLPVRLKALESPYREITRPVVDYVRALKRESPRDLVVVYVPEYVVGHWWEQLLHNQSALRLKSRLHFIRGVVVASVPWQLASSEGADVDDRAPAPGDVRRGAVTRSPEGPAAPPVHRDPGAGSRPGAPR</sequence>
<evidence type="ECO:0000256" key="6">
    <source>
        <dbReference type="SAM" id="Phobius"/>
    </source>
</evidence>
<dbReference type="Proteomes" id="UP000555552">
    <property type="component" value="Unassembled WGS sequence"/>
</dbReference>
<feature type="transmembrane region" description="Helical" evidence="6">
    <location>
        <begin position="446"/>
        <end position="468"/>
    </location>
</feature>
<comment type="caution">
    <text evidence="7">The sequence shown here is derived from an EMBL/GenBank/DDBJ whole genome shotgun (WGS) entry which is preliminary data.</text>
</comment>
<evidence type="ECO:0000313" key="8">
    <source>
        <dbReference type="Proteomes" id="UP000555552"/>
    </source>
</evidence>
<comment type="subcellular location">
    <subcellularLocation>
        <location evidence="1">Membrane</location>
        <topology evidence="1">Multi-pass membrane protein</topology>
    </subcellularLocation>
</comment>
<keyword evidence="2 6" id="KW-0812">Transmembrane</keyword>